<sequence>MGHEWRIRRQVFLYVYQRNSKIRPIAPSCRHQPTSCNESGRTSLLGPTGLGVMKRGGIFKECIAGADILLDSAEIEHVIGLLQEDSQSIRENLLDEACALRLSKTGPAALVAKRLRRAIINCFGDTPRWPMDTLEDIEATAQRYSRFFHGACLTDALRLAHLAEFRGLDEVELWQLRARLEQITSMALFDMPGAPAASALLKAREQGAVERAKKVASSGGKGKAEKLFGHFKRPALDGLASRAYGLDGKKLKKAAVARALLRNELSEVVDQLKRSQSELNKALPTPTTVEKWIADAYEALPTNTPSA</sequence>
<reference evidence="1 2" key="1">
    <citation type="submission" date="2014-07" db="EMBL/GenBank/DDBJ databases">
        <title>Draft Genome Sequences of Environmental Pseudomonas syringae strains.</title>
        <authorList>
            <person name="Baltrus D.A."/>
            <person name="Berge O."/>
            <person name="Morris C."/>
        </authorList>
    </citation>
    <scope>NUCLEOTIDE SEQUENCE [LARGE SCALE GENOMIC DNA]</scope>
    <source>
        <strain evidence="1 2">CEB003</strain>
    </source>
</reference>
<evidence type="ECO:0000313" key="1">
    <source>
        <dbReference type="EMBL" id="KFE51176.1"/>
    </source>
</evidence>
<comment type="caution">
    <text evidence="1">The sequence shown here is derived from an EMBL/GenBank/DDBJ whole genome shotgun (WGS) entry which is preliminary data.</text>
</comment>
<dbReference type="EMBL" id="JPQT01000105">
    <property type="protein sequence ID" value="KFE51176.1"/>
    <property type="molecule type" value="Genomic_DNA"/>
</dbReference>
<dbReference type="AlphaFoldDB" id="A0A085V6W3"/>
<organism evidence="1 2">
    <name type="scientific">Pseudomonas syringae</name>
    <dbReference type="NCBI Taxonomy" id="317"/>
    <lineage>
        <taxon>Bacteria</taxon>
        <taxon>Pseudomonadati</taxon>
        <taxon>Pseudomonadota</taxon>
        <taxon>Gammaproteobacteria</taxon>
        <taxon>Pseudomonadales</taxon>
        <taxon>Pseudomonadaceae</taxon>
        <taxon>Pseudomonas</taxon>
    </lineage>
</organism>
<dbReference type="Proteomes" id="UP000028643">
    <property type="component" value="Unassembled WGS sequence"/>
</dbReference>
<gene>
    <name evidence="1" type="ORF">IV02_13265</name>
</gene>
<protein>
    <submittedName>
        <fullName evidence="1">Uncharacterized protein</fullName>
    </submittedName>
</protein>
<proteinExistence type="predicted"/>
<name>A0A085V6W3_PSESX</name>
<dbReference type="PATRIC" id="fig|317.174.peg.2726"/>
<accession>A0A085V6W3</accession>
<evidence type="ECO:0000313" key="2">
    <source>
        <dbReference type="Proteomes" id="UP000028643"/>
    </source>
</evidence>